<keyword evidence="2" id="KW-1185">Reference proteome</keyword>
<accession>A0AAV8TR32</accession>
<evidence type="ECO:0008006" key="3">
    <source>
        <dbReference type="Google" id="ProtNLM"/>
    </source>
</evidence>
<dbReference type="Proteomes" id="UP001159364">
    <property type="component" value="Linkage Group LG04"/>
</dbReference>
<dbReference type="PANTHER" id="PTHR37750">
    <property type="entry name" value="COX19-LIKE CHCH FAMILY PROTEIN"/>
    <property type="match status" value="1"/>
</dbReference>
<sequence length="69" mass="7614">MPEEEARANAVCAQEALNLLNCVADSSYDHEKCVTLLNALRQCVINKKVKKFILADEGQLDTNPVAKKP</sequence>
<evidence type="ECO:0000313" key="2">
    <source>
        <dbReference type="Proteomes" id="UP001159364"/>
    </source>
</evidence>
<dbReference type="SUPFAM" id="SSF47072">
    <property type="entry name" value="Cysteine alpha-hairpin motif"/>
    <property type="match status" value="1"/>
</dbReference>
<dbReference type="InterPro" id="IPR009069">
    <property type="entry name" value="Cys_alpha_HP_mot_SF"/>
</dbReference>
<dbReference type="PANTHER" id="PTHR37750:SF1">
    <property type="entry name" value="COX19-LIKE CHCH FAMILY PROTEIN"/>
    <property type="match status" value="1"/>
</dbReference>
<reference evidence="1 2" key="1">
    <citation type="submission" date="2021-09" db="EMBL/GenBank/DDBJ databases">
        <title>Genomic insights and catalytic innovation underlie evolution of tropane alkaloids biosynthesis.</title>
        <authorList>
            <person name="Wang Y.-J."/>
            <person name="Tian T."/>
            <person name="Huang J.-P."/>
            <person name="Huang S.-X."/>
        </authorList>
    </citation>
    <scope>NUCLEOTIDE SEQUENCE [LARGE SCALE GENOMIC DNA]</scope>
    <source>
        <strain evidence="1">KIB-2018</strain>
        <tissue evidence="1">Leaf</tissue>
    </source>
</reference>
<proteinExistence type="predicted"/>
<evidence type="ECO:0000313" key="1">
    <source>
        <dbReference type="EMBL" id="KAJ8768579.1"/>
    </source>
</evidence>
<organism evidence="1 2">
    <name type="scientific">Erythroxylum novogranatense</name>
    <dbReference type="NCBI Taxonomy" id="1862640"/>
    <lineage>
        <taxon>Eukaryota</taxon>
        <taxon>Viridiplantae</taxon>
        <taxon>Streptophyta</taxon>
        <taxon>Embryophyta</taxon>
        <taxon>Tracheophyta</taxon>
        <taxon>Spermatophyta</taxon>
        <taxon>Magnoliopsida</taxon>
        <taxon>eudicotyledons</taxon>
        <taxon>Gunneridae</taxon>
        <taxon>Pentapetalae</taxon>
        <taxon>rosids</taxon>
        <taxon>fabids</taxon>
        <taxon>Malpighiales</taxon>
        <taxon>Erythroxylaceae</taxon>
        <taxon>Erythroxylum</taxon>
    </lineage>
</organism>
<gene>
    <name evidence="1" type="ORF">K2173_022695</name>
</gene>
<protein>
    <recommendedName>
        <fullName evidence="3">CHCH domain-containing protein</fullName>
    </recommendedName>
</protein>
<comment type="caution">
    <text evidence="1">The sequence shown here is derived from an EMBL/GenBank/DDBJ whole genome shotgun (WGS) entry which is preliminary data.</text>
</comment>
<dbReference type="Gene3D" id="1.10.287.1130">
    <property type="entry name" value="CytochromE C oxidase copper chaperone"/>
    <property type="match status" value="1"/>
</dbReference>
<dbReference type="AlphaFoldDB" id="A0AAV8TR32"/>
<dbReference type="EMBL" id="JAIWQS010000004">
    <property type="protein sequence ID" value="KAJ8768579.1"/>
    <property type="molecule type" value="Genomic_DNA"/>
</dbReference>
<name>A0AAV8TR32_9ROSI</name>